<evidence type="ECO:0000313" key="3">
    <source>
        <dbReference type="Proteomes" id="UP000320762"/>
    </source>
</evidence>
<comment type="caution">
    <text evidence="2">The sequence shown here is derived from an EMBL/GenBank/DDBJ whole genome shotgun (WGS) entry which is preliminary data.</text>
</comment>
<feature type="compositionally biased region" description="Basic and acidic residues" evidence="1">
    <location>
        <begin position="120"/>
        <end position="136"/>
    </location>
</feature>
<feature type="compositionally biased region" description="Low complexity" evidence="1">
    <location>
        <begin position="53"/>
        <end position="76"/>
    </location>
</feature>
<dbReference type="EMBL" id="VDMD01000001">
    <property type="protein sequence ID" value="TRM70349.1"/>
    <property type="molecule type" value="Genomic_DNA"/>
</dbReference>
<organism evidence="2 3">
    <name type="scientific">Schizophyllum amplum</name>
    <dbReference type="NCBI Taxonomy" id="97359"/>
    <lineage>
        <taxon>Eukaryota</taxon>
        <taxon>Fungi</taxon>
        <taxon>Dikarya</taxon>
        <taxon>Basidiomycota</taxon>
        <taxon>Agaricomycotina</taxon>
        <taxon>Agaricomycetes</taxon>
        <taxon>Agaricomycetidae</taxon>
        <taxon>Agaricales</taxon>
        <taxon>Schizophyllaceae</taxon>
        <taxon>Schizophyllum</taxon>
    </lineage>
</organism>
<protein>
    <recommendedName>
        <fullName evidence="4">Pal1 cell morphology protein-domain-containing protein</fullName>
    </recommendedName>
</protein>
<sequence>MAPNIPSYLPPYDGSKRPQAPPSGAIRQAMSVVAEKKAQDRNKDKLTNSPTRSVHSQNSNPSSTSSPVPSIASSGSTGHAIAITRSAQTQQTAPAPSQADADSERTKQRYRQNLQAVARLPDDGLGHIAEEPRGSRVGESTSSGTATNKQEPTKRRSWLSRFGGHGSYGESGEKSRVTQTKDFAYAPSATDSSSSGGRTARDGDYGGRSAPAPWSGRDGGQDPYAAPRAEQLPEPIGPRSILYELDRPPLQDHRQSFDPEYAYAHGRGFDGRPRTHPTPHFGGEGASGMVRQPGSPNDGRYESMYGSGPYEYQSSMLKNEQRSQDKKSKSKTKKQ</sequence>
<feature type="region of interest" description="Disordered" evidence="1">
    <location>
        <begin position="1"/>
        <end position="335"/>
    </location>
</feature>
<evidence type="ECO:0000313" key="2">
    <source>
        <dbReference type="EMBL" id="TRM70349.1"/>
    </source>
</evidence>
<name>A0A550CZY2_9AGAR</name>
<evidence type="ECO:0000256" key="1">
    <source>
        <dbReference type="SAM" id="MobiDB-lite"/>
    </source>
</evidence>
<dbReference type="AlphaFoldDB" id="A0A550CZY2"/>
<proteinExistence type="predicted"/>
<dbReference type="Proteomes" id="UP000320762">
    <property type="component" value="Unassembled WGS sequence"/>
</dbReference>
<feature type="compositionally biased region" description="Basic and acidic residues" evidence="1">
    <location>
        <begin position="244"/>
        <end position="257"/>
    </location>
</feature>
<keyword evidence="3" id="KW-1185">Reference proteome</keyword>
<feature type="compositionally biased region" description="Polar residues" evidence="1">
    <location>
        <begin position="138"/>
        <end position="150"/>
    </location>
</feature>
<feature type="compositionally biased region" description="Basic and acidic residues" evidence="1">
    <location>
        <begin position="34"/>
        <end position="46"/>
    </location>
</feature>
<accession>A0A550CZY2</accession>
<evidence type="ECO:0008006" key="4">
    <source>
        <dbReference type="Google" id="ProtNLM"/>
    </source>
</evidence>
<feature type="compositionally biased region" description="Low complexity" evidence="1">
    <location>
        <begin position="86"/>
        <end position="100"/>
    </location>
</feature>
<gene>
    <name evidence="2" type="ORF">BD626DRAFT_591459</name>
</gene>
<reference evidence="2 3" key="1">
    <citation type="journal article" date="2019" name="New Phytol.">
        <title>Comparative genomics reveals unique wood-decay strategies and fruiting body development in the Schizophyllaceae.</title>
        <authorList>
            <person name="Almasi E."/>
            <person name="Sahu N."/>
            <person name="Krizsan K."/>
            <person name="Balint B."/>
            <person name="Kovacs G.M."/>
            <person name="Kiss B."/>
            <person name="Cseklye J."/>
            <person name="Drula E."/>
            <person name="Henrissat B."/>
            <person name="Nagy I."/>
            <person name="Chovatia M."/>
            <person name="Adam C."/>
            <person name="LaButti K."/>
            <person name="Lipzen A."/>
            <person name="Riley R."/>
            <person name="Grigoriev I.V."/>
            <person name="Nagy L.G."/>
        </authorList>
    </citation>
    <scope>NUCLEOTIDE SEQUENCE [LARGE SCALE GENOMIC DNA]</scope>
    <source>
        <strain evidence="2 3">NL-1724</strain>
    </source>
</reference>